<proteinExistence type="predicted"/>
<organism evidence="4 5">
    <name type="scientific">Caminicella sporogenes DSM 14501</name>
    <dbReference type="NCBI Taxonomy" id="1121266"/>
    <lineage>
        <taxon>Bacteria</taxon>
        <taxon>Bacillati</taxon>
        <taxon>Bacillota</taxon>
        <taxon>Clostridia</taxon>
        <taxon>Peptostreptococcales</taxon>
        <taxon>Caminicellaceae</taxon>
        <taxon>Caminicella</taxon>
    </lineage>
</organism>
<keyword evidence="5" id="KW-1185">Reference proteome</keyword>
<evidence type="ECO:0000256" key="2">
    <source>
        <dbReference type="SAM" id="SignalP"/>
    </source>
</evidence>
<evidence type="ECO:0000256" key="1">
    <source>
        <dbReference type="ARBA" id="ARBA00022737"/>
    </source>
</evidence>
<dbReference type="PROSITE" id="PS51272">
    <property type="entry name" value="SLH"/>
    <property type="match status" value="3"/>
</dbReference>
<evidence type="ECO:0000313" key="5">
    <source>
        <dbReference type="Proteomes" id="UP000184082"/>
    </source>
</evidence>
<feature type="domain" description="SLH" evidence="3">
    <location>
        <begin position="282"/>
        <end position="344"/>
    </location>
</feature>
<reference evidence="4 5" key="1">
    <citation type="submission" date="2016-11" db="EMBL/GenBank/DDBJ databases">
        <authorList>
            <person name="Jaros S."/>
            <person name="Januszkiewicz K."/>
            <person name="Wedrychowicz H."/>
        </authorList>
    </citation>
    <scope>NUCLEOTIDE SEQUENCE [LARGE SCALE GENOMIC DNA]</scope>
    <source>
        <strain evidence="4 5">DSM 14501</strain>
    </source>
</reference>
<dbReference type="STRING" id="1121266.SAMN02745883_01266"/>
<name>A0A1M6PQT1_9FIRM</name>
<protein>
    <submittedName>
        <fullName evidence="4">S-layer homology domain-containing protein</fullName>
    </submittedName>
</protein>
<keyword evidence="1" id="KW-0677">Repeat</keyword>
<feature type="chain" id="PRO_5039101691" evidence="2">
    <location>
        <begin position="22"/>
        <end position="492"/>
    </location>
</feature>
<feature type="domain" description="SLH" evidence="3">
    <location>
        <begin position="355"/>
        <end position="418"/>
    </location>
</feature>
<dbReference type="Proteomes" id="UP000184082">
    <property type="component" value="Unassembled WGS sequence"/>
</dbReference>
<evidence type="ECO:0000259" key="3">
    <source>
        <dbReference type="PROSITE" id="PS51272"/>
    </source>
</evidence>
<dbReference type="RefSeq" id="WP_072966684.1">
    <property type="nucleotide sequence ID" value="NZ_FRAJ01000009.1"/>
</dbReference>
<gene>
    <name evidence="4" type="ORF">SAMN02745883_01266</name>
</gene>
<feature type="signal peptide" evidence="2">
    <location>
        <begin position="1"/>
        <end position="21"/>
    </location>
</feature>
<evidence type="ECO:0000313" key="4">
    <source>
        <dbReference type="EMBL" id="SHK10241.1"/>
    </source>
</evidence>
<dbReference type="EMBL" id="FRAJ01000009">
    <property type="protein sequence ID" value="SHK10241.1"/>
    <property type="molecule type" value="Genomic_DNA"/>
</dbReference>
<dbReference type="Pfam" id="PF00395">
    <property type="entry name" value="SLH"/>
    <property type="match status" value="3"/>
</dbReference>
<sequence length="492" mass="56849">MKKILIFTIIFLVFLSFNSYASPVGFTGGVNDEYEYEEVVFITGEPIKFTGQIKINEREKNDVKTVNYRFDLKPEDKSIKGKLTRNITVETKFNNRNDKGQAIGQTSLTKFSEKIEIGDDKFELKDYQFSKSDIIDKRPASDFYSGNIKGRKYYTINKDEGKVVVDISGGDVGYENFWGSTETQILNYYINYEKETDDTKVNWNGTVKVQVSDSLSKKLKYSDNMVNLSSFNGGYIKVTDREIISKYEYNLPRLKDGIPYKDRRNSGEIELSKKMVPKIERLIVPKFRDVNGHWAESYIEKLYSLDVFDEKSEFFTPDIPMTRLEFTRAIIKACDIRTLIDKKDRRSRRTKQEVEKSPFVDISADDKDYVYIKEGLSKGIIQGTSSGIFNPEGPLTRAQAITIIIRALGFNNKAPNPGYFTSFDDDRNIPDWARDSIYVAREIGIIRGDDNNRVYPNKVMTRAEASAMLVRFLEFLEKDLQKDYRENIVLFN</sequence>
<dbReference type="InterPro" id="IPR001119">
    <property type="entry name" value="SLH_dom"/>
</dbReference>
<accession>A0A1M6PQT1</accession>
<dbReference type="AlphaFoldDB" id="A0A1M6PQT1"/>
<keyword evidence="2" id="KW-0732">Signal</keyword>
<feature type="domain" description="SLH" evidence="3">
    <location>
        <begin position="420"/>
        <end position="483"/>
    </location>
</feature>